<dbReference type="RefSeq" id="WP_212142273.1">
    <property type="nucleotide sequence ID" value="NZ_JAGSSW010000007.1"/>
</dbReference>
<evidence type="ECO:0000256" key="2">
    <source>
        <dbReference type="ARBA" id="ARBA00022448"/>
    </source>
</evidence>
<dbReference type="InterPro" id="IPR036259">
    <property type="entry name" value="MFS_trans_sf"/>
</dbReference>
<feature type="transmembrane region" description="Helical" evidence="7">
    <location>
        <begin position="355"/>
        <end position="374"/>
    </location>
</feature>
<keyword evidence="3" id="KW-1003">Cell membrane</keyword>
<dbReference type="PROSITE" id="PS00216">
    <property type="entry name" value="SUGAR_TRANSPORT_1"/>
    <property type="match status" value="1"/>
</dbReference>
<evidence type="ECO:0000313" key="9">
    <source>
        <dbReference type="EMBL" id="MBR8464368.1"/>
    </source>
</evidence>
<feature type="transmembrane region" description="Helical" evidence="7">
    <location>
        <begin position="134"/>
        <end position="154"/>
    </location>
</feature>
<comment type="subcellular location">
    <subcellularLocation>
        <location evidence="1">Cell membrane</location>
        <topology evidence="1">Multi-pass membrane protein</topology>
    </subcellularLocation>
</comment>
<evidence type="ECO:0000259" key="8">
    <source>
        <dbReference type="PROSITE" id="PS50850"/>
    </source>
</evidence>
<protein>
    <submittedName>
        <fullName evidence="9">MFS transporter</fullName>
    </submittedName>
</protein>
<dbReference type="PANTHER" id="PTHR23521">
    <property type="entry name" value="TRANSPORTER MFS SUPERFAMILY"/>
    <property type="match status" value="1"/>
</dbReference>
<evidence type="ECO:0000256" key="4">
    <source>
        <dbReference type="ARBA" id="ARBA00022692"/>
    </source>
</evidence>
<reference evidence="9 10" key="1">
    <citation type="submission" date="2021-04" db="EMBL/GenBank/DDBJ databases">
        <title>Molecular and phenotypic characterization and identification of bacterial isolates recovered from the Anatolian ground squirrels (Spermophilus xanthoprymnus) and which have the potential to form a new species in the Campylobacter genus.</title>
        <authorList>
            <person name="Aydin F."/>
            <person name="Abay S."/>
            <person name="Kayman T."/>
            <person name="Karakaya E."/>
            <person name="Mustak H.K."/>
            <person name="Mustak I.B."/>
            <person name="Bilgin N."/>
            <person name="Duzler A."/>
            <person name="Sahin O."/>
            <person name="Guran O."/>
            <person name="Saticioglu I.B."/>
        </authorList>
    </citation>
    <scope>NUCLEOTIDE SEQUENCE [LARGE SCALE GENOMIC DNA]</scope>
    <source>
        <strain evidence="10">faydin-G24</strain>
    </source>
</reference>
<dbReference type="PROSITE" id="PS50850">
    <property type="entry name" value="MFS"/>
    <property type="match status" value="1"/>
</dbReference>
<feature type="transmembrane region" description="Helical" evidence="7">
    <location>
        <begin position="44"/>
        <end position="69"/>
    </location>
</feature>
<accession>A0ABS5HJM5</accession>
<dbReference type="Gene3D" id="1.20.1250.20">
    <property type="entry name" value="MFS general substrate transporter like domains"/>
    <property type="match status" value="2"/>
</dbReference>
<evidence type="ECO:0000256" key="6">
    <source>
        <dbReference type="ARBA" id="ARBA00023136"/>
    </source>
</evidence>
<feature type="transmembrane region" description="Helical" evidence="7">
    <location>
        <begin position="12"/>
        <end position="32"/>
    </location>
</feature>
<feature type="transmembrane region" description="Helical" evidence="7">
    <location>
        <begin position="329"/>
        <end position="349"/>
    </location>
</feature>
<proteinExistence type="predicted"/>
<feature type="transmembrane region" description="Helical" evidence="7">
    <location>
        <begin position="160"/>
        <end position="180"/>
    </location>
</feature>
<feature type="transmembrane region" description="Helical" evidence="7">
    <location>
        <begin position="237"/>
        <end position="255"/>
    </location>
</feature>
<feature type="transmembrane region" description="Helical" evidence="7">
    <location>
        <begin position="290"/>
        <end position="308"/>
    </location>
</feature>
<keyword evidence="4 7" id="KW-0812">Transmembrane</keyword>
<evidence type="ECO:0000313" key="10">
    <source>
        <dbReference type="Proteomes" id="UP000682951"/>
    </source>
</evidence>
<dbReference type="InterPro" id="IPR020846">
    <property type="entry name" value="MFS_dom"/>
</dbReference>
<dbReference type="PANTHER" id="PTHR23521:SF2">
    <property type="entry name" value="TRANSPORTER MFS SUPERFAMILY"/>
    <property type="match status" value="1"/>
</dbReference>
<dbReference type="EMBL" id="JAGSSW010000007">
    <property type="protein sequence ID" value="MBR8464368.1"/>
    <property type="molecule type" value="Genomic_DNA"/>
</dbReference>
<dbReference type="SUPFAM" id="SSF103473">
    <property type="entry name" value="MFS general substrate transporter"/>
    <property type="match status" value="1"/>
</dbReference>
<feature type="transmembrane region" description="Helical" evidence="7">
    <location>
        <begin position="267"/>
        <end position="284"/>
    </location>
</feature>
<evidence type="ECO:0000256" key="7">
    <source>
        <dbReference type="SAM" id="Phobius"/>
    </source>
</evidence>
<evidence type="ECO:0000256" key="1">
    <source>
        <dbReference type="ARBA" id="ARBA00004651"/>
    </source>
</evidence>
<feature type="domain" description="Major facilitator superfamily (MFS) profile" evidence="8">
    <location>
        <begin position="10"/>
        <end position="377"/>
    </location>
</feature>
<dbReference type="InterPro" id="IPR047200">
    <property type="entry name" value="MFS_YcaD-like"/>
</dbReference>
<dbReference type="InterPro" id="IPR011701">
    <property type="entry name" value="MFS"/>
</dbReference>
<name>A0ABS5HJM5_9BACT</name>
<dbReference type="Proteomes" id="UP000682951">
    <property type="component" value="Unassembled WGS sequence"/>
</dbReference>
<feature type="transmembrane region" description="Helical" evidence="7">
    <location>
        <begin position="99"/>
        <end position="122"/>
    </location>
</feature>
<comment type="caution">
    <text evidence="9">The sequence shown here is derived from an EMBL/GenBank/DDBJ whole genome shotgun (WGS) entry which is preliminary data.</text>
</comment>
<dbReference type="CDD" id="cd17477">
    <property type="entry name" value="MFS_YcaD_like"/>
    <property type="match status" value="1"/>
</dbReference>
<keyword evidence="5 7" id="KW-1133">Transmembrane helix</keyword>
<keyword evidence="10" id="KW-1185">Reference proteome</keyword>
<organism evidence="9 10">
    <name type="scientific">Campylobacter anatolicus</name>
    <dbReference type="NCBI Taxonomy" id="2829105"/>
    <lineage>
        <taxon>Bacteria</taxon>
        <taxon>Pseudomonadati</taxon>
        <taxon>Campylobacterota</taxon>
        <taxon>Epsilonproteobacteria</taxon>
        <taxon>Campylobacterales</taxon>
        <taxon>Campylobacteraceae</taxon>
        <taxon>Campylobacter</taxon>
    </lineage>
</organism>
<keyword evidence="2" id="KW-0813">Transport</keyword>
<dbReference type="Pfam" id="PF07690">
    <property type="entry name" value="MFS_1"/>
    <property type="match status" value="1"/>
</dbReference>
<evidence type="ECO:0000256" key="5">
    <source>
        <dbReference type="ARBA" id="ARBA00022989"/>
    </source>
</evidence>
<sequence length="412" mass="45462">MSSSTRAINSMLPLFLGMSLLFIGNGLVISSGSVELKRIGTSEVMIGAINTCFFIGAMISTMTSHLIVLRAGHIRAFAIFSAIFSLSAMFHSLSMNLYFWAILRALLGFCYYALLMVIESWLNSKTPNRIRSRILAFYEAVFYINFGLGILILSLELKTFEVFIIGAAFLMLSTIPLYLIRIKEPPLPPRQSVSMPKIFTIVPLALVGSVIAGVLINGFFSMSSVFIMLQGYGAKEVSFFMTIAMFGGFCAQFFIGKLSDKFGRRPAIIFSCTIAFVSALAFLFSTNLKVQYGLAFCLGMGIFCLYGLSIARANDALTDRSKSVEVSRALLFSYSSGSLISPLVMGASMDMFGTFGFIYVYLTLSLVLLVFAFTKETIPVELRKSYHPHVSRTIVIDGLNTTDNFTDMENKK</sequence>
<gene>
    <name evidence="9" type="ORF">KDD93_07305</name>
</gene>
<evidence type="ECO:0000256" key="3">
    <source>
        <dbReference type="ARBA" id="ARBA00022475"/>
    </source>
</evidence>
<keyword evidence="6 7" id="KW-0472">Membrane</keyword>
<feature type="transmembrane region" description="Helical" evidence="7">
    <location>
        <begin position="76"/>
        <end position="93"/>
    </location>
</feature>
<feature type="transmembrane region" description="Helical" evidence="7">
    <location>
        <begin position="201"/>
        <end position="231"/>
    </location>
</feature>
<dbReference type="InterPro" id="IPR005829">
    <property type="entry name" value="Sugar_transporter_CS"/>
</dbReference>